<name>A0A1M5TLA4_9BACT</name>
<dbReference type="GO" id="GO:0016763">
    <property type="term" value="F:pentosyltransferase activity"/>
    <property type="evidence" value="ECO:0007669"/>
    <property type="project" value="TreeGrafter"/>
</dbReference>
<keyword evidence="6 8" id="KW-1133">Transmembrane helix</keyword>
<evidence type="ECO:0000313" key="9">
    <source>
        <dbReference type="EMBL" id="SHH51595.1"/>
    </source>
</evidence>
<dbReference type="PANTHER" id="PTHR33908:SF11">
    <property type="entry name" value="MEMBRANE PROTEIN"/>
    <property type="match status" value="1"/>
</dbReference>
<feature type="transmembrane region" description="Helical" evidence="8">
    <location>
        <begin position="80"/>
        <end position="100"/>
    </location>
</feature>
<dbReference type="Proteomes" id="UP000184212">
    <property type="component" value="Unassembled WGS sequence"/>
</dbReference>
<evidence type="ECO:0000313" key="10">
    <source>
        <dbReference type="Proteomes" id="UP000184212"/>
    </source>
</evidence>
<feature type="transmembrane region" description="Helical" evidence="8">
    <location>
        <begin position="360"/>
        <end position="380"/>
    </location>
</feature>
<reference evidence="9 10" key="1">
    <citation type="submission" date="2016-11" db="EMBL/GenBank/DDBJ databases">
        <authorList>
            <person name="Jaros S."/>
            <person name="Januszkiewicz K."/>
            <person name="Wedrychowicz H."/>
        </authorList>
    </citation>
    <scope>NUCLEOTIDE SEQUENCE [LARGE SCALE GENOMIC DNA]</scope>
    <source>
        <strain evidence="9 10">DSM 24574</strain>
    </source>
</reference>
<feature type="transmembrane region" description="Helical" evidence="8">
    <location>
        <begin position="160"/>
        <end position="190"/>
    </location>
</feature>
<feature type="transmembrane region" description="Helical" evidence="8">
    <location>
        <begin position="334"/>
        <end position="354"/>
    </location>
</feature>
<feature type="transmembrane region" description="Helical" evidence="8">
    <location>
        <begin position="12"/>
        <end position="33"/>
    </location>
</feature>
<accession>A0A1M5TLA4</accession>
<dbReference type="EMBL" id="FQWQ01000003">
    <property type="protein sequence ID" value="SHH51595.1"/>
    <property type="molecule type" value="Genomic_DNA"/>
</dbReference>
<feature type="transmembrane region" description="Helical" evidence="8">
    <location>
        <begin position="135"/>
        <end position="153"/>
    </location>
</feature>
<dbReference type="AlphaFoldDB" id="A0A1M5TLA4"/>
<feature type="transmembrane region" description="Helical" evidence="8">
    <location>
        <begin position="202"/>
        <end position="222"/>
    </location>
</feature>
<keyword evidence="5 8" id="KW-0812">Transmembrane</keyword>
<dbReference type="InterPro" id="IPR050297">
    <property type="entry name" value="LipidA_mod_glycosyltrf_83"/>
</dbReference>
<evidence type="ECO:0000256" key="1">
    <source>
        <dbReference type="ARBA" id="ARBA00004651"/>
    </source>
</evidence>
<keyword evidence="3 9" id="KW-0328">Glycosyltransferase</keyword>
<dbReference type="PANTHER" id="PTHR33908">
    <property type="entry name" value="MANNOSYLTRANSFERASE YKCB-RELATED"/>
    <property type="match status" value="1"/>
</dbReference>
<keyword evidence="7 8" id="KW-0472">Membrane</keyword>
<protein>
    <submittedName>
        <fullName evidence="9">Dolichyl-phosphate-mannose-protein mannosyltransferase</fullName>
    </submittedName>
</protein>
<keyword evidence="2" id="KW-1003">Cell membrane</keyword>
<dbReference type="GO" id="GO:0009103">
    <property type="term" value="P:lipopolysaccharide biosynthetic process"/>
    <property type="evidence" value="ECO:0007669"/>
    <property type="project" value="UniProtKB-ARBA"/>
</dbReference>
<evidence type="ECO:0000256" key="8">
    <source>
        <dbReference type="SAM" id="Phobius"/>
    </source>
</evidence>
<keyword evidence="10" id="KW-1185">Reference proteome</keyword>
<evidence type="ECO:0000256" key="7">
    <source>
        <dbReference type="ARBA" id="ARBA00023136"/>
    </source>
</evidence>
<feature type="transmembrane region" description="Helical" evidence="8">
    <location>
        <begin position="112"/>
        <end position="129"/>
    </location>
</feature>
<evidence type="ECO:0000256" key="4">
    <source>
        <dbReference type="ARBA" id="ARBA00022679"/>
    </source>
</evidence>
<evidence type="ECO:0000256" key="2">
    <source>
        <dbReference type="ARBA" id="ARBA00022475"/>
    </source>
</evidence>
<dbReference type="GO" id="GO:0005886">
    <property type="term" value="C:plasma membrane"/>
    <property type="evidence" value="ECO:0007669"/>
    <property type="project" value="UniProtKB-SubCell"/>
</dbReference>
<evidence type="ECO:0000256" key="6">
    <source>
        <dbReference type="ARBA" id="ARBA00022989"/>
    </source>
</evidence>
<feature type="transmembrane region" description="Helical" evidence="8">
    <location>
        <begin position="282"/>
        <end position="303"/>
    </location>
</feature>
<comment type="subcellular location">
    <subcellularLocation>
        <location evidence="1">Cell membrane</location>
        <topology evidence="1">Multi-pass membrane protein</topology>
    </subcellularLocation>
</comment>
<feature type="transmembrane region" description="Helical" evidence="8">
    <location>
        <begin position="309"/>
        <end position="329"/>
    </location>
</feature>
<organism evidence="9 10">
    <name type="scientific">Chryseolinea serpens</name>
    <dbReference type="NCBI Taxonomy" id="947013"/>
    <lineage>
        <taxon>Bacteria</taxon>
        <taxon>Pseudomonadati</taxon>
        <taxon>Bacteroidota</taxon>
        <taxon>Cytophagia</taxon>
        <taxon>Cytophagales</taxon>
        <taxon>Fulvivirgaceae</taxon>
        <taxon>Chryseolinea</taxon>
    </lineage>
</organism>
<gene>
    <name evidence="9" type="ORF">SAMN04488109_4152</name>
</gene>
<evidence type="ECO:0000256" key="3">
    <source>
        <dbReference type="ARBA" id="ARBA00022676"/>
    </source>
</evidence>
<sequence>MLRIATRRDFVLPIVLAVLWLGIHTVLFLHYGVRNLLDAHRYALKADFLLAQGHLEEASDLFYVVHIGLLALFGRFFHSATLPVIVFQCILSGFATAALYKASSKLFDDRMAGFFTAVIFLLWIDHLQWNLVTLTESLACSTGCFVLYVLVYFDGKAKWFFTLALLVALSLFTRPTGLLTLAGVLVFFAFYYRSLWKTSPVVMTAAGVSIAILGTWAGLTVLDQWDFTDQLARGNIITYVDTLKGGPLYDASLRMDTTEIIPPRHMPSTVGKLLFFFRDNPWLSAKAAFLKVFYLITAVRPYYTKWHNAFLLTWMAAVYFFFFVGWSIVRRNPVVSFVSAVILLNGILIAISTVDWDNRFYVPMEPGIVLLAGGGMASVWKKWGKRKSGLHA</sequence>
<proteinExistence type="predicted"/>
<keyword evidence="4 9" id="KW-0808">Transferase</keyword>
<evidence type="ECO:0000256" key="5">
    <source>
        <dbReference type="ARBA" id="ARBA00022692"/>
    </source>
</evidence>